<proteinExistence type="predicted"/>
<evidence type="ECO:0000313" key="2">
    <source>
        <dbReference type="Proteomes" id="UP000552709"/>
    </source>
</evidence>
<gene>
    <name evidence="1" type="ORF">HNQ08_000451</name>
</gene>
<dbReference type="Proteomes" id="UP000552709">
    <property type="component" value="Unassembled WGS sequence"/>
</dbReference>
<comment type="caution">
    <text evidence="1">The sequence shown here is derived from an EMBL/GenBank/DDBJ whole genome shotgun (WGS) entry which is preliminary data.</text>
</comment>
<dbReference type="RefSeq" id="WP_184127462.1">
    <property type="nucleotide sequence ID" value="NZ_JACHFL010000001.1"/>
</dbReference>
<dbReference type="EMBL" id="JACHFL010000001">
    <property type="protein sequence ID" value="MBB5361380.1"/>
    <property type="molecule type" value="Genomic_DNA"/>
</dbReference>
<protein>
    <submittedName>
        <fullName evidence="1">Uncharacterized protein</fullName>
    </submittedName>
</protein>
<dbReference type="AlphaFoldDB" id="A0A7W8ND88"/>
<reference evidence="1 2" key="1">
    <citation type="submission" date="2020-08" db="EMBL/GenBank/DDBJ databases">
        <title>Genomic Encyclopedia of Type Strains, Phase IV (KMG-IV): sequencing the most valuable type-strain genomes for metagenomic binning, comparative biology and taxonomic classification.</title>
        <authorList>
            <person name="Goeker M."/>
        </authorList>
    </citation>
    <scope>NUCLEOTIDE SEQUENCE [LARGE SCALE GENOMIC DNA]</scope>
    <source>
        <strain evidence="1 2">DSM 27939</strain>
    </source>
</reference>
<name>A0A7W8ND88_9DEIO</name>
<evidence type="ECO:0000313" key="1">
    <source>
        <dbReference type="EMBL" id="MBB5361380.1"/>
    </source>
</evidence>
<keyword evidence="2" id="KW-1185">Reference proteome</keyword>
<sequence length="70" mass="7855">MSWGARQAYDALARRAAELHDVYLAHQETAYRAQRHAEDSARRAADAYTDYRDARNKAAAAFDALNEAAQ</sequence>
<organism evidence="1 2">
    <name type="scientific">Deinococcus humi</name>
    <dbReference type="NCBI Taxonomy" id="662880"/>
    <lineage>
        <taxon>Bacteria</taxon>
        <taxon>Thermotogati</taxon>
        <taxon>Deinococcota</taxon>
        <taxon>Deinococci</taxon>
        <taxon>Deinococcales</taxon>
        <taxon>Deinococcaceae</taxon>
        <taxon>Deinococcus</taxon>
    </lineage>
</organism>
<accession>A0A7W8ND88</accession>